<evidence type="ECO:0000313" key="5">
    <source>
        <dbReference type="Proteomes" id="UP001148313"/>
    </source>
</evidence>
<organism evidence="4 5">
    <name type="scientific">Hoeflea poritis</name>
    <dbReference type="NCBI Taxonomy" id="2993659"/>
    <lineage>
        <taxon>Bacteria</taxon>
        <taxon>Pseudomonadati</taxon>
        <taxon>Pseudomonadota</taxon>
        <taxon>Alphaproteobacteria</taxon>
        <taxon>Hyphomicrobiales</taxon>
        <taxon>Rhizobiaceae</taxon>
        <taxon>Hoeflea</taxon>
    </lineage>
</organism>
<evidence type="ECO:0000256" key="1">
    <source>
        <dbReference type="ARBA" id="ARBA00022679"/>
    </source>
</evidence>
<feature type="domain" description="N-acetyltransferase" evidence="3">
    <location>
        <begin position="2"/>
        <end position="149"/>
    </location>
</feature>
<accession>A0ABT4VQ07</accession>
<dbReference type="SUPFAM" id="SSF55729">
    <property type="entry name" value="Acyl-CoA N-acyltransferases (Nat)"/>
    <property type="match status" value="1"/>
</dbReference>
<dbReference type="PANTHER" id="PTHR43877">
    <property type="entry name" value="AMINOALKYLPHOSPHONATE N-ACETYLTRANSFERASE-RELATED-RELATED"/>
    <property type="match status" value="1"/>
</dbReference>
<dbReference type="RefSeq" id="WP_271090583.1">
    <property type="nucleotide sequence ID" value="NZ_JAPJZH010000009.1"/>
</dbReference>
<dbReference type="InterPro" id="IPR016181">
    <property type="entry name" value="Acyl_CoA_acyltransferase"/>
</dbReference>
<name>A0ABT4VQ07_9HYPH</name>
<dbReference type="InterPro" id="IPR000182">
    <property type="entry name" value="GNAT_dom"/>
</dbReference>
<dbReference type="Gene3D" id="3.40.630.30">
    <property type="match status" value="1"/>
</dbReference>
<dbReference type="Pfam" id="PF00583">
    <property type="entry name" value="Acetyltransf_1"/>
    <property type="match status" value="1"/>
</dbReference>
<dbReference type="PROSITE" id="PS51186">
    <property type="entry name" value="GNAT"/>
    <property type="match status" value="1"/>
</dbReference>
<sequence>MTTLRPAASDDVKAIAVCARKAYQIYVERIGREPAPMTADFASQVADGLIFVLADEGNLFGFVVFYDQEDSVFLENIAVDPAHHGKGYGRMLIDFVEQYARKNGFWSIKLYTNIHMSENLSLYPSLGYRETGRARQDGFDRVFFEKPLSAR</sequence>
<evidence type="ECO:0000256" key="2">
    <source>
        <dbReference type="ARBA" id="ARBA00023315"/>
    </source>
</evidence>
<comment type="caution">
    <text evidence="4">The sequence shown here is derived from an EMBL/GenBank/DDBJ whole genome shotgun (WGS) entry which is preliminary data.</text>
</comment>
<evidence type="ECO:0000259" key="3">
    <source>
        <dbReference type="PROSITE" id="PS51186"/>
    </source>
</evidence>
<proteinExistence type="predicted"/>
<dbReference type="PANTHER" id="PTHR43877:SF2">
    <property type="entry name" value="AMINOALKYLPHOSPHONATE N-ACETYLTRANSFERASE-RELATED"/>
    <property type="match status" value="1"/>
</dbReference>
<protein>
    <submittedName>
        <fullName evidence="4">GNAT family N-acetyltransferase</fullName>
    </submittedName>
</protein>
<dbReference type="Proteomes" id="UP001148313">
    <property type="component" value="Unassembled WGS sequence"/>
</dbReference>
<gene>
    <name evidence="4" type="ORF">OOZ53_15630</name>
</gene>
<keyword evidence="2" id="KW-0012">Acyltransferase</keyword>
<dbReference type="EMBL" id="JAPJZH010000009">
    <property type="protein sequence ID" value="MDA4846792.1"/>
    <property type="molecule type" value="Genomic_DNA"/>
</dbReference>
<dbReference type="CDD" id="cd04301">
    <property type="entry name" value="NAT_SF"/>
    <property type="match status" value="1"/>
</dbReference>
<dbReference type="InterPro" id="IPR050832">
    <property type="entry name" value="Bact_Acetyltransf"/>
</dbReference>
<evidence type="ECO:0000313" key="4">
    <source>
        <dbReference type="EMBL" id="MDA4846792.1"/>
    </source>
</evidence>
<keyword evidence="5" id="KW-1185">Reference proteome</keyword>
<reference evidence="4" key="1">
    <citation type="submission" date="2022-11" db="EMBL/GenBank/DDBJ databases">
        <title>Hoeflea poritis sp. nov., isolated from scleractinian coral Porites lutea.</title>
        <authorList>
            <person name="Zhang G."/>
            <person name="Wei Q."/>
            <person name="Cai L."/>
        </authorList>
    </citation>
    <scope>NUCLEOTIDE SEQUENCE</scope>
    <source>
        <strain evidence="4">E7-10</strain>
    </source>
</reference>
<keyword evidence="1" id="KW-0808">Transferase</keyword>